<keyword evidence="1" id="KW-0175">Coiled coil</keyword>
<organism evidence="3">
    <name type="scientific">Methylobacterium bullatum</name>
    <dbReference type="NCBI Taxonomy" id="570505"/>
    <lineage>
        <taxon>Bacteria</taxon>
        <taxon>Pseudomonadati</taxon>
        <taxon>Pseudomonadota</taxon>
        <taxon>Alphaproteobacteria</taxon>
        <taxon>Hyphomicrobiales</taxon>
        <taxon>Methylobacteriaceae</taxon>
        <taxon>Methylobacterium</taxon>
    </lineage>
</organism>
<evidence type="ECO:0000256" key="2">
    <source>
        <dbReference type="SAM" id="MobiDB-lite"/>
    </source>
</evidence>
<feature type="coiled-coil region" evidence="1">
    <location>
        <begin position="40"/>
        <end position="91"/>
    </location>
</feature>
<name>A0A679J287_9HYPH</name>
<dbReference type="InterPro" id="IPR045510">
    <property type="entry name" value="DUF6481"/>
</dbReference>
<evidence type="ECO:0000256" key="1">
    <source>
        <dbReference type="SAM" id="Coils"/>
    </source>
</evidence>
<reference evidence="3" key="1">
    <citation type="submission" date="2019-12" db="EMBL/GenBank/DDBJ databases">
        <authorList>
            <person name="Cremers G."/>
        </authorList>
    </citation>
    <scope>NUCLEOTIDE SEQUENCE</scope>
    <source>
        <strain evidence="3">Mbul1</strain>
    </source>
</reference>
<proteinExistence type="predicted"/>
<dbReference type="AlphaFoldDB" id="A0A679J287"/>
<protein>
    <submittedName>
        <fullName evidence="3">Uncharacterized protein</fullName>
    </submittedName>
</protein>
<dbReference type="Pfam" id="PF20089">
    <property type="entry name" value="DUF6481"/>
    <property type="match status" value="1"/>
</dbReference>
<evidence type="ECO:0000313" key="3">
    <source>
        <dbReference type="EMBL" id="CAA2100858.1"/>
    </source>
</evidence>
<gene>
    <name evidence="3" type="ORF">MBUL_00883</name>
</gene>
<dbReference type="EMBL" id="LR743504">
    <property type="protein sequence ID" value="CAA2100858.1"/>
    <property type="molecule type" value="Genomic_DNA"/>
</dbReference>
<feature type="region of interest" description="Disordered" evidence="2">
    <location>
        <begin position="1"/>
        <end position="40"/>
    </location>
</feature>
<sequence>MSQFNENSMTDRLKASQEARQAALARFRDRPAADDPTVIARKAEREAIAREREIRVAAREAERAAAAAQAVAEAEAERERQAIEAARLAEEKIALAAAARIEQKQQRDARYAARKAKARK</sequence>
<accession>A0A679J287</accession>